<accession>A0A2P6QXQ7</accession>
<protein>
    <submittedName>
        <fullName evidence="1">Uncharacterized protein</fullName>
    </submittedName>
</protein>
<comment type="caution">
    <text evidence="1">The sequence shown here is derived from an EMBL/GenBank/DDBJ whole genome shotgun (WGS) entry which is preliminary data.</text>
</comment>
<name>A0A2P6QXQ7_ROSCH</name>
<evidence type="ECO:0000313" key="2">
    <source>
        <dbReference type="Proteomes" id="UP000238479"/>
    </source>
</evidence>
<sequence length="109" mass="12465">MYPPRPLPHDHPSKLCYASSFIESGIKSRLLLNLEFQTQQQLYGHFGDLTDHHHHLTLSSSAANGNIDRVLFQDLVEIIPLVQSPIYAARFSHLQQDTLSKKVRLIFCL</sequence>
<reference evidence="1 2" key="1">
    <citation type="journal article" date="2018" name="Nat. Genet.">
        <title>The Rosa genome provides new insights in the design of modern roses.</title>
        <authorList>
            <person name="Bendahmane M."/>
        </authorList>
    </citation>
    <scope>NUCLEOTIDE SEQUENCE [LARGE SCALE GENOMIC DNA]</scope>
    <source>
        <strain evidence="2">cv. Old Blush</strain>
    </source>
</reference>
<dbReference type="AlphaFoldDB" id="A0A2P6QXQ7"/>
<keyword evidence="2" id="KW-1185">Reference proteome</keyword>
<dbReference type="Gramene" id="PRQ38977">
    <property type="protein sequence ID" value="PRQ38977"/>
    <property type="gene ID" value="RchiOBHm_Chr4g0419941"/>
</dbReference>
<dbReference type="Proteomes" id="UP000238479">
    <property type="component" value="Chromosome 4"/>
</dbReference>
<gene>
    <name evidence="1" type="ORF">RchiOBHm_Chr4g0419941</name>
</gene>
<dbReference type="EMBL" id="PDCK01000042">
    <property type="protein sequence ID" value="PRQ38977.1"/>
    <property type="molecule type" value="Genomic_DNA"/>
</dbReference>
<organism evidence="1 2">
    <name type="scientific">Rosa chinensis</name>
    <name type="common">China rose</name>
    <dbReference type="NCBI Taxonomy" id="74649"/>
    <lineage>
        <taxon>Eukaryota</taxon>
        <taxon>Viridiplantae</taxon>
        <taxon>Streptophyta</taxon>
        <taxon>Embryophyta</taxon>
        <taxon>Tracheophyta</taxon>
        <taxon>Spermatophyta</taxon>
        <taxon>Magnoliopsida</taxon>
        <taxon>eudicotyledons</taxon>
        <taxon>Gunneridae</taxon>
        <taxon>Pentapetalae</taxon>
        <taxon>rosids</taxon>
        <taxon>fabids</taxon>
        <taxon>Rosales</taxon>
        <taxon>Rosaceae</taxon>
        <taxon>Rosoideae</taxon>
        <taxon>Rosoideae incertae sedis</taxon>
        <taxon>Rosa</taxon>
    </lineage>
</organism>
<proteinExistence type="predicted"/>
<evidence type="ECO:0000313" key="1">
    <source>
        <dbReference type="EMBL" id="PRQ38977.1"/>
    </source>
</evidence>